<keyword evidence="1" id="KW-1133">Transmembrane helix</keyword>
<dbReference type="EMBL" id="JQGA01001611">
    <property type="protein sequence ID" value="KGO63954.1"/>
    <property type="molecule type" value="Genomic_DNA"/>
</dbReference>
<dbReference type="AlphaFoldDB" id="A0A0A2K809"/>
<sequence length="63" mass="7365">MPYISSPPREFIYTVLLIITTRYFNSSCVILLHILVVQLFCLEQSTKMEDTTLYTIPQLGVFY</sequence>
<evidence type="ECO:0000313" key="2">
    <source>
        <dbReference type="EMBL" id="KGO63954.1"/>
    </source>
</evidence>
<evidence type="ECO:0000313" key="3">
    <source>
        <dbReference type="Proteomes" id="UP000030104"/>
    </source>
</evidence>
<dbReference type="HOGENOM" id="CLU_2886533_0_0_1"/>
<keyword evidence="3" id="KW-1185">Reference proteome</keyword>
<name>A0A0A2K809_PENIT</name>
<keyword evidence="1" id="KW-0472">Membrane</keyword>
<organism evidence="2 3">
    <name type="scientific">Penicillium italicum</name>
    <name type="common">Blue mold</name>
    <dbReference type="NCBI Taxonomy" id="40296"/>
    <lineage>
        <taxon>Eukaryota</taxon>
        <taxon>Fungi</taxon>
        <taxon>Dikarya</taxon>
        <taxon>Ascomycota</taxon>
        <taxon>Pezizomycotina</taxon>
        <taxon>Eurotiomycetes</taxon>
        <taxon>Eurotiomycetidae</taxon>
        <taxon>Eurotiales</taxon>
        <taxon>Aspergillaceae</taxon>
        <taxon>Penicillium</taxon>
    </lineage>
</organism>
<gene>
    <name evidence="2" type="ORF">PITC_013220</name>
</gene>
<feature type="transmembrane region" description="Helical" evidence="1">
    <location>
        <begin position="12"/>
        <end position="40"/>
    </location>
</feature>
<accession>A0A0A2K809</accession>
<comment type="caution">
    <text evidence="2">The sequence shown here is derived from an EMBL/GenBank/DDBJ whole genome shotgun (WGS) entry which is preliminary data.</text>
</comment>
<proteinExistence type="predicted"/>
<dbReference type="Proteomes" id="UP000030104">
    <property type="component" value="Unassembled WGS sequence"/>
</dbReference>
<keyword evidence="1" id="KW-0812">Transmembrane</keyword>
<reference evidence="2 3" key="1">
    <citation type="journal article" date="2015" name="Mol. Plant Microbe Interact.">
        <title>Genome, transcriptome, and functional analyses of Penicillium expansum provide new insights into secondary metabolism and pathogenicity.</title>
        <authorList>
            <person name="Ballester A.R."/>
            <person name="Marcet-Houben M."/>
            <person name="Levin E."/>
            <person name="Sela N."/>
            <person name="Selma-Lazaro C."/>
            <person name="Carmona L."/>
            <person name="Wisniewski M."/>
            <person name="Droby S."/>
            <person name="Gonzalez-Candelas L."/>
            <person name="Gabaldon T."/>
        </authorList>
    </citation>
    <scope>NUCLEOTIDE SEQUENCE [LARGE SCALE GENOMIC DNA]</scope>
    <source>
        <strain evidence="2 3">PHI-1</strain>
    </source>
</reference>
<evidence type="ECO:0000256" key="1">
    <source>
        <dbReference type="SAM" id="Phobius"/>
    </source>
</evidence>
<protein>
    <submittedName>
        <fullName evidence="2">Uncharacterized protein</fullName>
    </submittedName>
</protein>